<sequence>MYRLMQILNSDILSRRVQFLSKFPLKAKFTVLIVFDDACFRILTKPLTDQLIFLLSLTQQMSKQYFYSHTVLKIKMISSQISSCFGRNPIRQTKYSFTILCLIK</sequence>
<proteinExistence type="predicted"/>
<protein>
    <submittedName>
        <fullName evidence="1">Uncharacterized protein</fullName>
    </submittedName>
</protein>
<dbReference type="EMBL" id="IACN01037359">
    <property type="protein sequence ID" value="LAB51483.1"/>
    <property type="molecule type" value="Transcribed_RNA"/>
</dbReference>
<evidence type="ECO:0000313" key="1">
    <source>
        <dbReference type="EMBL" id="LAB51479.1"/>
    </source>
</evidence>
<name>A0A2D4P2D9_MICSU</name>
<reference evidence="1" key="1">
    <citation type="submission" date="2017-07" db="EMBL/GenBank/DDBJ databases">
        <authorList>
            <person name="Mikheyev A."/>
            <person name="Grau M."/>
        </authorList>
    </citation>
    <scope>NUCLEOTIDE SEQUENCE</scope>
    <source>
        <tissue evidence="1">Venom_gland</tissue>
    </source>
</reference>
<dbReference type="AlphaFoldDB" id="A0A2D4P2D9"/>
<organism evidence="1">
    <name type="scientific">Micrurus surinamensis</name>
    <name type="common">Surinam coral snake</name>
    <dbReference type="NCBI Taxonomy" id="129470"/>
    <lineage>
        <taxon>Eukaryota</taxon>
        <taxon>Metazoa</taxon>
        <taxon>Chordata</taxon>
        <taxon>Craniata</taxon>
        <taxon>Vertebrata</taxon>
        <taxon>Euteleostomi</taxon>
        <taxon>Lepidosauria</taxon>
        <taxon>Squamata</taxon>
        <taxon>Bifurcata</taxon>
        <taxon>Unidentata</taxon>
        <taxon>Episquamata</taxon>
        <taxon>Toxicofera</taxon>
        <taxon>Serpentes</taxon>
        <taxon>Colubroidea</taxon>
        <taxon>Elapidae</taxon>
        <taxon>Elapinae</taxon>
        <taxon>Micrurus</taxon>
    </lineage>
</organism>
<accession>A0A2D4P2D9</accession>
<reference evidence="1" key="2">
    <citation type="submission" date="2017-11" db="EMBL/GenBank/DDBJ databases">
        <title>Coralsnake Venomics: Analyses of Venom Gland Transcriptomes and Proteomes of Six Brazilian Taxa.</title>
        <authorList>
            <person name="Aird S.D."/>
            <person name="Jorge da Silva N."/>
            <person name="Qiu L."/>
            <person name="Villar-Briones A."/>
            <person name="Aparecida-Saddi V."/>
            <person name="Campos-Telles M.P."/>
            <person name="Grau M."/>
            <person name="Mikheyev A.S."/>
        </authorList>
    </citation>
    <scope>NUCLEOTIDE SEQUENCE</scope>
    <source>
        <tissue evidence="1">Venom_gland</tissue>
    </source>
</reference>
<dbReference type="EMBL" id="IACN01037358">
    <property type="protein sequence ID" value="LAB51479.1"/>
    <property type="molecule type" value="Transcribed_RNA"/>
</dbReference>